<evidence type="ECO:0000313" key="4">
    <source>
        <dbReference type="Proteomes" id="UP001500383"/>
    </source>
</evidence>
<dbReference type="Pfam" id="PF02720">
    <property type="entry name" value="DUF222"/>
    <property type="match status" value="1"/>
</dbReference>
<dbReference type="RefSeq" id="WP_344393040.1">
    <property type="nucleotide sequence ID" value="NZ_BAAAQG010000015.1"/>
</dbReference>
<evidence type="ECO:0000256" key="1">
    <source>
        <dbReference type="SAM" id="MobiDB-lite"/>
    </source>
</evidence>
<feature type="domain" description="HNH nuclease" evidence="2">
    <location>
        <begin position="366"/>
        <end position="423"/>
    </location>
</feature>
<dbReference type="SMART" id="SM00507">
    <property type="entry name" value="HNHc"/>
    <property type="match status" value="1"/>
</dbReference>
<feature type="region of interest" description="Disordered" evidence="1">
    <location>
        <begin position="266"/>
        <end position="298"/>
    </location>
</feature>
<keyword evidence="3" id="KW-0540">Nuclease</keyword>
<feature type="compositionally biased region" description="Gly residues" evidence="1">
    <location>
        <begin position="277"/>
        <end position="290"/>
    </location>
</feature>
<dbReference type="EMBL" id="BAAAQG010000015">
    <property type="protein sequence ID" value="GAA1717589.1"/>
    <property type="molecule type" value="Genomic_DNA"/>
</dbReference>
<evidence type="ECO:0000313" key="3">
    <source>
        <dbReference type="EMBL" id="GAA1717589.1"/>
    </source>
</evidence>
<gene>
    <name evidence="3" type="ORF">GCM10009831_29510</name>
</gene>
<dbReference type="GO" id="GO:0004519">
    <property type="term" value="F:endonuclease activity"/>
    <property type="evidence" value="ECO:0007669"/>
    <property type="project" value="UniProtKB-KW"/>
</dbReference>
<comment type="caution">
    <text evidence="3">The sequence shown here is derived from an EMBL/GenBank/DDBJ whole genome shotgun (WGS) entry which is preliminary data.</text>
</comment>
<sequence>MSAEHGSGIAAAGLAALDALRTENRAAAARLQACHDLLALCEEQQFARDVEAGYYDPDGPERPRDHAVLDPFDVACAELVATYGVHHHRASAMLTLARDLVISFPRIVEAMGSGLLDERTAGMLVRQMRTVDPSVLDAVHRLVVDWLLDSVDAGERPGRNAILAKTDSIIADFDPEGVLARRAAAACERRVSVRRGVDGMAELRAHLTSTEASAIHEALGHTAGERFDREKRARIEAVRTGTGPAYDPHPRTRQQHRADALVDAILGTGDQGDGDGDGAGAGGRHAGSGPAGLAPGPQIRPIITILAPRGPGEEPEVYLPRGGPASIDALIALLARSVGAHIFLPDPEAGSADSVGGARRYRISAELARRIRLRDGTCRHPGCSVSAEDCDVDHVVPFDHSEPDRGGQTVEANLMCLCRRHHRFKTFHTWYYRLLRDGTLTVVTESGHTITTLPDGPLAKWRDRTCNGSEAPPGPGSPDRPWLRSRPLSTHWYRRACRIAAQRRENAAAARDDGLVGDDHDPPPF</sequence>
<proteinExistence type="predicted"/>
<dbReference type="Gene3D" id="1.10.30.50">
    <property type="match status" value="1"/>
</dbReference>
<protein>
    <submittedName>
        <fullName evidence="3">HNH endonuclease signature motif containing protein</fullName>
    </submittedName>
</protein>
<dbReference type="InterPro" id="IPR003870">
    <property type="entry name" value="DUF222"/>
</dbReference>
<dbReference type="InterPro" id="IPR003615">
    <property type="entry name" value="HNH_nuc"/>
</dbReference>
<organism evidence="3 4">
    <name type="scientific">Dietzia cercidiphylli</name>
    <dbReference type="NCBI Taxonomy" id="498199"/>
    <lineage>
        <taxon>Bacteria</taxon>
        <taxon>Bacillati</taxon>
        <taxon>Actinomycetota</taxon>
        <taxon>Actinomycetes</taxon>
        <taxon>Mycobacteriales</taxon>
        <taxon>Dietziaceae</taxon>
        <taxon>Dietzia</taxon>
    </lineage>
</organism>
<keyword evidence="3" id="KW-0255">Endonuclease</keyword>
<dbReference type="CDD" id="cd00085">
    <property type="entry name" value="HNHc"/>
    <property type="match status" value="1"/>
</dbReference>
<reference evidence="3 4" key="1">
    <citation type="journal article" date="2019" name="Int. J. Syst. Evol. Microbiol.">
        <title>The Global Catalogue of Microorganisms (GCM) 10K type strain sequencing project: providing services to taxonomists for standard genome sequencing and annotation.</title>
        <authorList>
            <consortium name="The Broad Institute Genomics Platform"/>
            <consortium name="The Broad Institute Genome Sequencing Center for Infectious Disease"/>
            <person name="Wu L."/>
            <person name="Ma J."/>
        </authorList>
    </citation>
    <scope>NUCLEOTIDE SEQUENCE [LARGE SCALE GENOMIC DNA]</scope>
    <source>
        <strain evidence="3 4">JCM 16002</strain>
    </source>
</reference>
<name>A0ABN2J439_9ACTN</name>
<feature type="region of interest" description="Disordered" evidence="1">
    <location>
        <begin position="454"/>
        <end position="483"/>
    </location>
</feature>
<keyword evidence="3" id="KW-0378">Hydrolase</keyword>
<dbReference type="Proteomes" id="UP001500383">
    <property type="component" value="Unassembled WGS sequence"/>
</dbReference>
<feature type="region of interest" description="Disordered" evidence="1">
    <location>
        <begin position="504"/>
        <end position="525"/>
    </location>
</feature>
<accession>A0ABN2J439</accession>
<keyword evidence="4" id="KW-1185">Reference proteome</keyword>
<evidence type="ECO:0000259" key="2">
    <source>
        <dbReference type="SMART" id="SM00507"/>
    </source>
</evidence>